<protein>
    <submittedName>
        <fullName evidence="1">Uncharacterized protein</fullName>
    </submittedName>
</protein>
<organism evidence="1">
    <name type="scientific">Siphoviridae sp. ctwfx1</name>
    <dbReference type="NCBI Taxonomy" id="2825732"/>
    <lineage>
        <taxon>Viruses</taxon>
        <taxon>Duplodnaviria</taxon>
        <taxon>Heunggongvirae</taxon>
        <taxon>Uroviricota</taxon>
        <taxon>Caudoviricetes</taxon>
    </lineage>
</organism>
<evidence type="ECO:0000313" key="1">
    <source>
        <dbReference type="EMBL" id="DAF98471.1"/>
    </source>
</evidence>
<dbReference type="EMBL" id="BK016147">
    <property type="protein sequence ID" value="DAF98471.1"/>
    <property type="molecule type" value="Genomic_DNA"/>
</dbReference>
<accession>A0A8S5UVG4</accession>
<name>A0A8S5UVG4_9CAUD</name>
<reference evidence="1" key="1">
    <citation type="journal article" date="2021" name="Proc. Natl. Acad. Sci. U.S.A.">
        <title>A Catalog of Tens of Thousands of Viruses from Human Metagenomes Reveals Hidden Associations with Chronic Diseases.</title>
        <authorList>
            <person name="Tisza M.J."/>
            <person name="Buck C.B."/>
        </authorList>
    </citation>
    <scope>NUCLEOTIDE SEQUENCE</scope>
    <source>
        <strain evidence="1">Ctwfx1</strain>
    </source>
</reference>
<proteinExistence type="predicted"/>
<sequence>MKNEEIVRALRCISTAGGENACEHCPYWKEEEVPEEERPIYGADTMHSCDVDRVGLDGADLIERLADRCARYAEEIAVAQERTRWIPVTERLPEPPKEER</sequence>